<comment type="function">
    <text evidence="6">Catalyzes the transfer of a geranyl-geranyl moiety from geranyl-geranyl pyrophosphate to cysteines occuring in specific C-terminal amino acid sequences.</text>
</comment>
<sequence>MHGRKRESTASRLERRAKSLPKVKLLQKLHKEIVHLQNADDNEKGKDGGGGDDDDDDHDTKTQKKMESLMLTLTQKLVEIQPEMITCWNKRKARFCLYVVVRQQKNEEEEEERLKNVAKEELHVSEQGLRRNPKSYCAWEHRRWVIARLYDRILSSSSSSSSERGNEDSSLLPFMKDVVLREREMLETLLNADDRNFHAWNYRRFVVDKITRYYFNGEHDRMNEEEVADDVIENRTREEEAKYAREKISKNFSNYSAWHHRSVHFEQLDDDKNQASVTTETSSSSSPTRFQAVLDAEFELVSQAFFTEPEDQSAWMYHRWLLSQLDAYSSSSSSSSKNAYKIQTFQRELDRITEVSEMEPTCKWPALVCARLHKLLAKEMKLDDDFERRADVILKHSIKAKELYEKLLLLDPLRKGYYRDVLDRML</sequence>
<gene>
    <name evidence="8" type="ORF">Bathy07g04510</name>
</gene>
<dbReference type="PROSITE" id="PS51147">
    <property type="entry name" value="PFTA"/>
    <property type="match status" value="4"/>
</dbReference>
<feature type="region of interest" description="Disordered" evidence="7">
    <location>
        <begin position="1"/>
        <end position="21"/>
    </location>
</feature>
<evidence type="ECO:0000256" key="2">
    <source>
        <dbReference type="ARBA" id="ARBA00022602"/>
    </source>
</evidence>
<dbReference type="GO" id="GO:0097354">
    <property type="term" value="P:prenylation"/>
    <property type="evidence" value="ECO:0007669"/>
    <property type="project" value="UniProtKB-UniRule"/>
</dbReference>
<dbReference type="GO" id="GO:0004663">
    <property type="term" value="F:Rab geranylgeranyltransferase activity"/>
    <property type="evidence" value="ECO:0007669"/>
    <property type="project" value="UniProtKB-UniRule"/>
</dbReference>
<dbReference type="Proteomes" id="UP000198341">
    <property type="component" value="Chromosome 7"/>
</dbReference>
<dbReference type="SUPFAM" id="SSF48439">
    <property type="entry name" value="Protein prenylyltransferase"/>
    <property type="match status" value="1"/>
</dbReference>
<feature type="region of interest" description="Disordered" evidence="7">
    <location>
        <begin position="34"/>
        <end position="61"/>
    </location>
</feature>
<dbReference type="InterPro" id="IPR002088">
    <property type="entry name" value="Prenyl_trans_a"/>
</dbReference>
<dbReference type="GeneID" id="19014940"/>
<comment type="similarity">
    <text evidence="1 6">Belongs to the protein prenyltransferase subunit alpha family.</text>
</comment>
<evidence type="ECO:0000256" key="7">
    <source>
        <dbReference type="SAM" id="MobiDB-lite"/>
    </source>
</evidence>
<dbReference type="AlphaFoldDB" id="K8FEF6"/>
<dbReference type="STRING" id="41875.K8FEF6"/>
<keyword evidence="4" id="KW-0677">Repeat</keyword>
<dbReference type="OrthoDB" id="1658at2759"/>
<dbReference type="Pfam" id="PF01239">
    <property type="entry name" value="PPTA"/>
    <property type="match status" value="4"/>
</dbReference>
<dbReference type="eggNOG" id="KOG0529">
    <property type="taxonomic scope" value="Eukaryota"/>
</dbReference>
<evidence type="ECO:0000256" key="5">
    <source>
        <dbReference type="ARBA" id="ARBA00047658"/>
    </source>
</evidence>
<dbReference type="GO" id="GO:0005968">
    <property type="term" value="C:Rab-protein geranylgeranyltransferase complex"/>
    <property type="evidence" value="ECO:0007669"/>
    <property type="project" value="TreeGrafter"/>
</dbReference>
<name>K8FEF6_9CHLO</name>
<evidence type="ECO:0000256" key="4">
    <source>
        <dbReference type="ARBA" id="ARBA00022737"/>
    </source>
</evidence>
<keyword evidence="3 6" id="KW-0808">Transferase</keyword>
<dbReference type="EMBL" id="FO082272">
    <property type="protein sequence ID" value="CCO66211.1"/>
    <property type="molecule type" value="Genomic_DNA"/>
</dbReference>
<keyword evidence="2 6" id="KW-0637">Prenyltransferase</keyword>
<feature type="compositionally biased region" description="Basic and acidic residues" evidence="7">
    <location>
        <begin position="1"/>
        <end position="17"/>
    </location>
</feature>
<protein>
    <recommendedName>
        <fullName evidence="6">Geranylgeranyl transferase type-2 subunit alpha</fullName>
        <ecNumber evidence="6">2.5.1.60</ecNumber>
    </recommendedName>
    <alternativeName>
        <fullName evidence="6">Geranylgeranyl transferase type II subunit alpha</fullName>
    </alternativeName>
</protein>
<dbReference type="PANTHER" id="PTHR11129">
    <property type="entry name" value="PROTEIN FARNESYLTRANSFERASE ALPHA SUBUNIT/RAB GERANYLGERANYL TRANSFERASE ALPHA SUBUNIT"/>
    <property type="match status" value="1"/>
</dbReference>
<keyword evidence="9" id="KW-1185">Reference proteome</keyword>
<dbReference type="KEGG" id="bpg:Bathy07g04510"/>
<evidence type="ECO:0000313" key="9">
    <source>
        <dbReference type="Proteomes" id="UP000198341"/>
    </source>
</evidence>
<evidence type="ECO:0000256" key="6">
    <source>
        <dbReference type="RuleBase" id="RU367120"/>
    </source>
</evidence>
<dbReference type="PANTHER" id="PTHR11129:SF2">
    <property type="entry name" value="GERANYLGERANYL TRANSFERASE TYPE-2 SUBUNIT ALPHA"/>
    <property type="match status" value="1"/>
</dbReference>
<evidence type="ECO:0000256" key="3">
    <source>
        <dbReference type="ARBA" id="ARBA00022679"/>
    </source>
</evidence>
<dbReference type="RefSeq" id="XP_007512123.1">
    <property type="nucleotide sequence ID" value="XM_007512061.1"/>
</dbReference>
<evidence type="ECO:0000313" key="8">
    <source>
        <dbReference type="EMBL" id="CCO66211.1"/>
    </source>
</evidence>
<dbReference type="EC" id="2.5.1.60" evidence="6"/>
<reference evidence="8 9" key="1">
    <citation type="submission" date="2011-10" db="EMBL/GenBank/DDBJ databases">
        <authorList>
            <person name="Genoscope - CEA"/>
        </authorList>
    </citation>
    <scope>NUCLEOTIDE SEQUENCE [LARGE SCALE GENOMIC DNA]</scope>
    <source>
        <strain evidence="8 9">RCC 1105</strain>
    </source>
</reference>
<comment type="catalytic activity">
    <reaction evidence="5 6">
        <text>geranylgeranyl diphosphate + L-cysteinyl-[protein] = S-geranylgeranyl-L-cysteinyl-[protein] + diphosphate</text>
        <dbReference type="Rhea" id="RHEA:21240"/>
        <dbReference type="Rhea" id="RHEA-COMP:10131"/>
        <dbReference type="Rhea" id="RHEA-COMP:11537"/>
        <dbReference type="ChEBI" id="CHEBI:29950"/>
        <dbReference type="ChEBI" id="CHEBI:33019"/>
        <dbReference type="ChEBI" id="CHEBI:57533"/>
        <dbReference type="ChEBI" id="CHEBI:86021"/>
        <dbReference type="EC" id="2.5.1.60"/>
    </reaction>
</comment>
<organism evidence="8 9">
    <name type="scientific">Bathycoccus prasinos</name>
    <dbReference type="NCBI Taxonomy" id="41875"/>
    <lineage>
        <taxon>Eukaryota</taxon>
        <taxon>Viridiplantae</taxon>
        <taxon>Chlorophyta</taxon>
        <taxon>Mamiellophyceae</taxon>
        <taxon>Mamiellales</taxon>
        <taxon>Bathycoccaceae</taxon>
        <taxon>Bathycoccus</taxon>
    </lineage>
</organism>
<dbReference type="Gene3D" id="1.25.40.120">
    <property type="entry name" value="Protein prenylyltransferase"/>
    <property type="match status" value="1"/>
</dbReference>
<evidence type="ECO:0000256" key="1">
    <source>
        <dbReference type="ARBA" id="ARBA00006734"/>
    </source>
</evidence>
<proteinExistence type="inferred from homology"/>
<accession>K8FEF6</accession>